<feature type="region of interest" description="Disordered" evidence="1">
    <location>
        <begin position="131"/>
        <end position="152"/>
    </location>
</feature>
<feature type="region of interest" description="Disordered" evidence="1">
    <location>
        <begin position="1"/>
        <end position="52"/>
    </location>
</feature>
<sequence length="216" mass="23972">MESMDGKWLPSNGNRGIVRSELSLSSRTPSFRKSTTNATPSRKTGDWGNTTSMGSHLPCPPVFLTTTTLITLQAHSQLTSGKERSAKCCQREGKGVRFVSKALRLKTFIAPRWETCEKRRCGYARHMIQSSQNPDLHQKGTGLNELPGRDTNASRTQFSNQYCLHLRTFLGCESSQRRNSRTFHGAASALTSRQARHSRTEEPSPAKDSPPPPCPP</sequence>
<gene>
    <name evidence="2" type="ORF">B0T20DRAFT_390743</name>
</gene>
<proteinExistence type="predicted"/>
<feature type="region of interest" description="Disordered" evidence="1">
    <location>
        <begin position="181"/>
        <end position="216"/>
    </location>
</feature>
<reference evidence="2" key="2">
    <citation type="submission" date="2023-07" db="EMBL/GenBank/DDBJ databases">
        <authorList>
            <consortium name="Lawrence Berkeley National Laboratory"/>
            <person name="Haridas S."/>
            <person name="Hensen N."/>
            <person name="Bonometti L."/>
            <person name="Westerberg I."/>
            <person name="Brannstrom I.O."/>
            <person name="Guillou S."/>
            <person name="Cros-Aarteil S."/>
            <person name="Calhoun S."/>
            <person name="Kuo A."/>
            <person name="Mondo S."/>
            <person name="Pangilinan J."/>
            <person name="Riley R."/>
            <person name="LaButti K."/>
            <person name="Andreopoulos B."/>
            <person name="Lipzen A."/>
            <person name="Chen C."/>
            <person name="Yanf M."/>
            <person name="Daum C."/>
            <person name="Ng V."/>
            <person name="Clum A."/>
            <person name="Steindorff A."/>
            <person name="Ohm R."/>
            <person name="Martin F."/>
            <person name="Silar P."/>
            <person name="Natvig D."/>
            <person name="Lalanne C."/>
            <person name="Gautier V."/>
            <person name="Ament-velasquez S.L."/>
            <person name="Kruys A."/>
            <person name="Hutchinson M.I."/>
            <person name="Powell A.J."/>
            <person name="Barry K."/>
            <person name="Miller A.N."/>
            <person name="Grigoriev I.V."/>
            <person name="Debuchy R."/>
            <person name="Gladieux P."/>
            <person name="Thoren M.H."/>
            <person name="Johannesson H."/>
        </authorList>
    </citation>
    <scope>NUCLEOTIDE SEQUENCE</scope>
    <source>
        <strain evidence="2">FGSC 1904</strain>
    </source>
</reference>
<dbReference type="AlphaFoldDB" id="A0AAE0PIY9"/>
<dbReference type="Proteomes" id="UP001281003">
    <property type="component" value="Unassembled WGS sequence"/>
</dbReference>
<evidence type="ECO:0000313" key="2">
    <source>
        <dbReference type="EMBL" id="KAK3400888.1"/>
    </source>
</evidence>
<comment type="caution">
    <text evidence="2">The sequence shown here is derived from an EMBL/GenBank/DDBJ whole genome shotgun (WGS) entry which is preliminary data.</text>
</comment>
<dbReference type="EMBL" id="JAUTDP010000003">
    <property type="protein sequence ID" value="KAK3400888.1"/>
    <property type="molecule type" value="Genomic_DNA"/>
</dbReference>
<keyword evidence="3" id="KW-1185">Reference proteome</keyword>
<name>A0AAE0PIY9_SORBR</name>
<reference evidence="2" key="1">
    <citation type="journal article" date="2023" name="Mol. Phylogenet. Evol.">
        <title>Genome-scale phylogeny and comparative genomics of the fungal order Sordariales.</title>
        <authorList>
            <person name="Hensen N."/>
            <person name="Bonometti L."/>
            <person name="Westerberg I."/>
            <person name="Brannstrom I.O."/>
            <person name="Guillou S."/>
            <person name="Cros-Aarteil S."/>
            <person name="Calhoun S."/>
            <person name="Haridas S."/>
            <person name="Kuo A."/>
            <person name="Mondo S."/>
            <person name="Pangilinan J."/>
            <person name="Riley R."/>
            <person name="LaButti K."/>
            <person name="Andreopoulos B."/>
            <person name="Lipzen A."/>
            <person name="Chen C."/>
            <person name="Yan M."/>
            <person name="Daum C."/>
            <person name="Ng V."/>
            <person name="Clum A."/>
            <person name="Steindorff A."/>
            <person name="Ohm R.A."/>
            <person name="Martin F."/>
            <person name="Silar P."/>
            <person name="Natvig D.O."/>
            <person name="Lalanne C."/>
            <person name="Gautier V."/>
            <person name="Ament-Velasquez S.L."/>
            <person name="Kruys A."/>
            <person name="Hutchinson M.I."/>
            <person name="Powell A.J."/>
            <person name="Barry K."/>
            <person name="Miller A.N."/>
            <person name="Grigoriev I.V."/>
            <person name="Debuchy R."/>
            <person name="Gladieux P."/>
            <person name="Hiltunen Thoren M."/>
            <person name="Johannesson H."/>
        </authorList>
    </citation>
    <scope>NUCLEOTIDE SEQUENCE</scope>
    <source>
        <strain evidence="2">FGSC 1904</strain>
    </source>
</reference>
<evidence type="ECO:0000256" key="1">
    <source>
        <dbReference type="SAM" id="MobiDB-lite"/>
    </source>
</evidence>
<feature type="compositionally biased region" description="Polar residues" evidence="1">
    <location>
        <begin position="22"/>
        <end position="52"/>
    </location>
</feature>
<protein>
    <submittedName>
        <fullName evidence="2">Uncharacterized protein</fullName>
    </submittedName>
</protein>
<accession>A0AAE0PIY9</accession>
<evidence type="ECO:0000313" key="3">
    <source>
        <dbReference type="Proteomes" id="UP001281003"/>
    </source>
</evidence>
<organism evidence="2 3">
    <name type="scientific">Sordaria brevicollis</name>
    <dbReference type="NCBI Taxonomy" id="83679"/>
    <lineage>
        <taxon>Eukaryota</taxon>
        <taxon>Fungi</taxon>
        <taxon>Dikarya</taxon>
        <taxon>Ascomycota</taxon>
        <taxon>Pezizomycotina</taxon>
        <taxon>Sordariomycetes</taxon>
        <taxon>Sordariomycetidae</taxon>
        <taxon>Sordariales</taxon>
        <taxon>Sordariaceae</taxon>
        <taxon>Sordaria</taxon>
    </lineage>
</organism>